<dbReference type="RefSeq" id="WP_368652077.1">
    <property type="nucleotide sequence ID" value="NZ_CP162599.1"/>
</dbReference>
<accession>A0AB39HM51</accession>
<gene>
    <name evidence="1" type="ORF">AB4Y30_09900</name>
</gene>
<protein>
    <submittedName>
        <fullName evidence="1">YqzE family protein</fullName>
    </submittedName>
</protein>
<dbReference type="EMBL" id="CP162599">
    <property type="protein sequence ID" value="XDK31349.1"/>
    <property type="molecule type" value="Genomic_DNA"/>
</dbReference>
<sequence length="89" mass="10926">MHIINCHYFKIHFLLFLNEVIFISYNEFIKFLTNEVTAYLNLSKEDRKERRQSKKSNRTPYAEQMLGIIPFICKVQLNQKRKRPYRLRT</sequence>
<organism evidence="1">
    <name type="scientific">Ornithinibacillus sp. 4-3</name>
    <dbReference type="NCBI Taxonomy" id="3231488"/>
    <lineage>
        <taxon>Bacteria</taxon>
        <taxon>Bacillati</taxon>
        <taxon>Bacillota</taxon>
        <taxon>Bacilli</taxon>
        <taxon>Bacillales</taxon>
        <taxon>Bacillaceae</taxon>
        <taxon>Ornithinibacillus</taxon>
    </lineage>
</organism>
<evidence type="ECO:0000313" key="1">
    <source>
        <dbReference type="EMBL" id="XDK31349.1"/>
    </source>
</evidence>
<dbReference type="Pfam" id="PF14038">
    <property type="entry name" value="YqzE"/>
    <property type="match status" value="1"/>
</dbReference>
<reference evidence="1" key="1">
    <citation type="submission" date="2024-07" db="EMBL/GenBank/DDBJ databases">
        <title>Halotolerant mesophilic bacterium Ornithinibacillus sp. 4-3, sp. nov., isolated from soil.</title>
        <authorList>
            <person name="Sidarenka A.V."/>
            <person name="Guliayeva D.E."/>
            <person name="Leanovich S.I."/>
            <person name="Hileuskaya K.S."/>
            <person name="Akhremchuk A.E."/>
            <person name="Sikolenko M.A."/>
            <person name="Valentovich L.N."/>
        </authorList>
    </citation>
    <scope>NUCLEOTIDE SEQUENCE</scope>
    <source>
        <strain evidence="1">4-3</strain>
    </source>
</reference>
<name>A0AB39HM51_9BACI</name>
<proteinExistence type="predicted"/>
<dbReference type="InterPro" id="IPR025622">
    <property type="entry name" value="YqzE"/>
</dbReference>
<dbReference type="AlphaFoldDB" id="A0AB39HM51"/>